<sequence length="308" mass="35715">MTEIKNVEKSSLVNLIKTQGNLIYEYPENEYEKLRSDMALILEGQKINQKDLRLCFITLAAQNKELLESNKELNDQLKTVLNEFDELKKNQEEKASRKKARANRRRLAKRDPVTPEIYNALIDATESSTINYNNYTAARLRIALCLLAITGVRVNELLPLKVHQLKTLLTKSWITIDRSKRGPTSHKAYLSKEGKHILKSRKKDFDLLYFKEDNSYIVSSQLDHSKPIRREQITKDINRIMSLASKNLSGQPNLNSHSFRSGFITKLWKGTNDIEFVRQVIGHSKLNTTSSYVQDLFENERQERMSEI</sequence>
<geneLocation type="chloroplast" evidence="5"/>
<accession>A0A023HAV8</accession>
<protein>
    <submittedName>
        <fullName evidence="5">Putative integrase/recombinase protein</fullName>
    </submittedName>
</protein>
<keyword evidence="3" id="KW-0175">Coiled coil</keyword>
<dbReference type="GO" id="GO:0006310">
    <property type="term" value="P:DNA recombination"/>
    <property type="evidence" value="ECO:0007669"/>
    <property type="project" value="UniProtKB-KW"/>
</dbReference>
<dbReference type="InterPro" id="IPR002104">
    <property type="entry name" value="Integrase_catalytic"/>
</dbReference>
<dbReference type="GO" id="GO:0015074">
    <property type="term" value="P:DNA integration"/>
    <property type="evidence" value="ECO:0007669"/>
    <property type="project" value="InterPro"/>
</dbReference>
<feature type="domain" description="Tyr recombinase" evidence="4">
    <location>
        <begin position="108"/>
        <end position="306"/>
    </location>
</feature>
<keyword evidence="1" id="KW-0238">DNA-binding</keyword>
<dbReference type="Pfam" id="PF00589">
    <property type="entry name" value="Phage_integrase"/>
    <property type="match status" value="1"/>
</dbReference>
<keyword evidence="5" id="KW-0934">Plastid</keyword>
<reference evidence="5" key="1">
    <citation type="journal article" date="2014" name="Genome Biol. Evol.">
        <title>Serial gene losses and foreign DNA underlie size and sequence variation in the plastid genomes of diatoms.</title>
        <authorList>
            <person name="Ruck E.C."/>
            <person name="Nakov T."/>
            <person name="Jansen R.K."/>
            <person name="Theriot E.C."/>
            <person name="Alverson A.J."/>
        </authorList>
    </citation>
    <scope>NUCLEOTIDE SEQUENCE</scope>
    <source>
        <strain evidence="5">Ccmp1855</strain>
    </source>
</reference>
<proteinExistence type="predicted"/>
<dbReference type="RefSeq" id="YP_009029005.1">
    <property type="nucleotide sequence ID" value="NC_024082.1"/>
</dbReference>
<organism evidence="5">
    <name type="scientific">Cylindrotheca closterium</name>
    <dbReference type="NCBI Taxonomy" id="2856"/>
    <lineage>
        <taxon>Eukaryota</taxon>
        <taxon>Sar</taxon>
        <taxon>Stramenopiles</taxon>
        <taxon>Ochrophyta</taxon>
        <taxon>Bacillariophyta</taxon>
        <taxon>Bacillariophyceae</taxon>
        <taxon>Bacillariophycidae</taxon>
        <taxon>Bacillariales</taxon>
        <taxon>Bacillariaceae</taxon>
        <taxon>Cylindrotheca</taxon>
    </lineage>
</organism>
<dbReference type="Gene3D" id="1.10.443.10">
    <property type="entry name" value="Intergrase catalytic core"/>
    <property type="match status" value="1"/>
</dbReference>
<dbReference type="CDD" id="cd00397">
    <property type="entry name" value="DNA_BRE_C"/>
    <property type="match status" value="1"/>
</dbReference>
<keyword evidence="5" id="KW-0150">Chloroplast</keyword>
<evidence type="ECO:0000259" key="4">
    <source>
        <dbReference type="PROSITE" id="PS51898"/>
    </source>
</evidence>
<dbReference type="PROSITE" id="PS51898">
    <property type="entry name" value="TYR_RECOMBINASE"/>
    <property type="match status" value="1"/>
</dbReference>
<evidence type="ECO:0000256" key="1">
    <source>
        <dbReference type="ARBA" id="ARBA00023125"/>
    </source>
</evidence>
<evidence type="ECO:0000256" key="3">
    <source>
        <dbReference type="SAM" id="Coils"/>
    </source>
</evidence>
<dbReference type="GO" id="GO:0003677">
    <property type="term" value="F:DNA binding"/>
    <property type="evidence" value="ECO:0007669"/>
    <property type="project" value="UniProtKB-KW"/>
</dbReference>
<dbReference type="InterPro" id="IPR013762">
    <property type="entry name" value="Integrase-like_cat_sf"/>
</dbReference>
<dbReference type="GeneID" id="19740148"/>
<evidence type="ECO:0000313" key="5">
    <source>
        <dbReference type="EMBL" id="AGH28544.1"/>
    </source>
</evidence>
<dbReference type="EMBL" id="KC509522">
    <property type="protein sequence ID" value="AGH28544.1"/>
    <property type="molecule type" value="Genomic_DNA"/>
</dbReference>
<name>A0A023HAV8_9STRA</name>
<dbReference type="AlphaFoldDB" id="A0A023HAV8"/>
<dbReference type="InterPro" id="IPR011010">
    <property type="entry name" value="DNA_brk_join_enz"/>
</dbReference>
<keyword evidence="2" id="KW-0233">DNA recombination</keyword>
<dbReference type="PANTHER" id="PTHR30349:SF41">
    <property type="entry name" value="INTEGRASE_RECOMBINASE PROTEIN MJ0367-RELATED"/>
    <property type="match status" value="1"/>
</dbReference>
<evidence type="ECO:0000256" key="2">
    <source>
        <dbReference type="ARBA" id="ARBA00023172"/>
    </source>
</evidence>
<dbReference type="SUPFAM" id="SSF56349">
    <property type="entry name" value="DNA breaking-rejoining enzymes"/>
    <property type="match status" value="1"/>
</dbReference>
<dbReference type="InterPro" id="IPR050090">
    <property type="entry name" value="Tyrosine_recombinase_XerCD"/>
</dbReference>
<gene>
    <name evidence="5" type="primary">tyrC</name>
</gene>
<feature type="coiled-coil region" evidence="3">
    <location>
        <begin position="63"/>
        <end position="110"/>
    </location>
</feature>
<dbReference type="PANTHER" id="PTHR30349">
    <property type="entry name" value="PHAGE INTEGRASE-RELATED"/>
    <property type="match status" value="1"/>
</dbReference>